<evidence type="ECO:0000313" key="15">
    <source>
        <dbReference type="EMBL" id="PNT26725.1"/>
    </source>
</evidence>
<dbReference type="InterPro" id="IPR017214">
    <property type="entry name" value="UCP037471"/>
</dbReference>
<feature type="binding site" description="axial binding residue" evidence="9">
    <location>
        <position position="257"/>
    </location>
    <ligand>
        <name>heme b</name>
        <dbReference type="ChEBI" id="CHEBI:60344"/>
        <label>1</label>
    </ligand>
    <ligandPart>
        <name>Fe</name>
        <dbReference type="ChEBI" id="CHEBI:18248"/>
    </ligandPart>
</feature>
<dbReference type="Pfam" id="PF04526">
    <property type="entry name" value="DUF568"/>
    <property type="match status" value="1"/>
</dbReference>
<feature type="domain" description="Cytochrome b561" evidence="14">
    <location>
        <begin position="183"/>
        <end position="381"/>
    </location>
</feature>
<feature type="transmembrane region" description="Helical" evidence="11">
    <location>
        <begin position="328"/>
        <end position="345"/>
    </location>
</feature>
<protein>
    <recommendedName>
        <fullName evidence="8">Cytochrome b561 and DOMON domain-containing protein</fullName>
    </recommendedName>
</protein>
<dbReference type="InterPro" id="IPR005018">
    <property type="entry name" value="DOMON_domain"/>
</dbReference>
<feature type="domain" description="DOMON" evidence="13">
    <location>
        <begin position="52"/>
        <end position="176"/>
    </location>
</feature>
<evidence type="ECO:0000256" key="2">
    <source>
        <dbReference type="ARBA" id="ARBA00022448"/>
    </source>
</evidence>
<dbReference type="PANTHER" id="PTHR23130">
    <property type="entry name" value="CYTOCHROME B561 AND DOMON DOMAIN-CONTAINING PROTEIN"/>
    <property type="match status" value="1"/>
</dbReference>
<keyword evidence="9" id="KW-0408">Iron</keyword>
<name>B9HF06_POPTR</name>
<dbReference type="eggNOG" id="KOG4293">
    <property type="taxonomic scope" value="Eukaryota"/>
</dbReference>
<evidence type="ECO:0000256" key="5">
    <source>
        <dbReference type="ARBA" id="ARBA00022982"/>
    </source>
</evidence>
<evidence type="ECO:0000256" key="4">
    <source>
        <dbReference type="ARBA" id="ARBA00022729"/>
    </source>
</evidence>
<dbReference type="CDD" id="cd08760">
    <property type="entry name" value="Cyt_b561_FRRS1_like"/>
    <property type="match status" value="1"/>
</dbReference>
<dbReference type="Gene3D" id="1.20.120.1770">
    <property type="match status" value="1"/>
</dbReference>
<keyword evidence="16" id="KW-1185">Reference proteome</keyword>
<gene>
    <name evidence="15" type="ORF">POPTR_007G024700</name>
</gene>
<keyword evidence="4 12" id="KW-0732">Signal</keyword>
<feature type="binding site" description="axial binding residue" evidence="9">
    <location>
        <position position="326"/>
    </location>
    <ligand>
        <name>heme b</name>
        <dbReference type="ChEBI" id="CHEBI:60344"/>
        <label>1</label>
    </ligand>
    <ligandPart>
        <name>Fe</name>
        <dbReference type="ChEBI" id="CHEBI:18248"/>
    </ligandPart>
</feature>
<feature type="transmembrane region" description="Helical" evidence="11">
    <location>
        <begin position="357"/>
        <end position="378"/>
    </location>
</feature>
<feature type="chain" id="PRO_5030166081" description="Cytochrome b561 and DOMON domain-containing protein" evidence="12">
    <location>
        <begin position="26"/>
        <end position="413"/>
    </location>
</feature>
<dbReference type="InParanoid" id="B9HF06"/>
<keyword evidence="2 8" id="KW-0813">Transport</keyword>
<comment type="subcellular location">
    <subcellularLocation>
        <location evidence="1">Membrane</location>
    </subcellularLocation>
</comment>
<dbReference type="KEGG" id="pop:7480127"/>
<evidence type="ECO:0000256" key="10">
    <source>
        <dbReference type="SAM" id="MobiDB-lite"/>
    </source>
</evidence>
<organism evidence="15 16">
    <name type="scientific">Populus trichocarpa</name>
    <name type="common">Western balsam poplar</name>
    <name type="synonym">Populus balsamifera subsp. trichocarpa</name>
    <dbReference type="NCBI Taxonomy" id="3694"/>
    <lineage>
        <taxon>Eukaryota</taxon>
        <taxon>Viridiplantae</taxon>
        <taxon>Streptophyta</taxon>
        <taxon>Embryophyta</taxon>
        <taxon>Tracheophyta</taxon>
        <taxon>Spermatophyta</taxon>
        <taxon>Magnoliopsida</taxon>
        <taxon>eudicotyledons</taxon>
        <taxon>Gunneridae</taxon>
        <taxon>Pentapetalae</taxon>
        <taxon>rosids</taxon>
        <taxon>fabids</taxon>
        <taxon>Malpighiales</taxon>
        <taxon>Salicaceae</taxon>
        <taxon>Saliceae</taxon>
        <taxon>Populus</taxon>
    </lineage>
</organism>
<dbReference type="InterPro" id="IPR006593">
    <property type="entry name" value="Cyt_b561/ferric_Rdtase_TM"/>
</dbReference>
<dbReference type="HOGENOM" id="CLU_036675_1_1_1"/>
<evidence type="ECO:0000256" key="12">
    <source>
        <dbReference type="SAM" id="SignalP"/>
    </source>
</evidence>
<evidence type="ECO:0000259" key="13">
    <source>
        <dbReference type="PROSITE" id="PS50836"/>
    </source>
</evidence>
<proteinExistence type="predicted"/>
<accession>B9HF06</accession>
<comment type="cofactor">
    <cofactor evidence="8">
        <name>heme b</name>
        <dbReference type="ChEBI" id="CHEBI:60344"/>
    </cofactor>
    <text evidence="8">Binds 2 heme b groups non-covalently.</text>
</comment>
<dbReference type="STRING" id="3694.B9HF06"/>
<dbReference type="InterPro" id="IPR045265">
    <property type="entry name" value="AIR12_DOMON"/>
</dbReference>
<dbReference type="PIRSF" id="PIRSF037471">
    <property type="entry name" value="UCP037471"/>
    <property type="match status" value="1"/>
</dbReference>
<evidence type="ECO:0000256" key="7">
    <source>
        <dbReference type="ARBA" id="ARBA00023136"/>
    </source>
</evidence>
<dbReference type="GO" id="GO:0046872">
    <property type="term" value="F:metal ion binding"/>
    <property type="evidence" value="ECO:0007669"/>
    <property type="project" value="UniProtKB-KW"/>
</dbReference>
<dbReference type="OMA" id="DYRKYWN"/>
<sequence length="413" mass="45848">MASTAVTTFIVFIAVLFLLVNSSAAHYIPCSESLIKIAQEKNISHCKKLTTLGAEFGWEVSKHNESQVDILIGTRLNNAEMVWLAWGVNPEDKPQMVGTRAIIGIRQLNGSVGANTYNITGDTKLGCKLQPSEIDVNVTRMKLDYATSLDYLTLHATIVLPSMYNISRLNHVWQVGYDAQGAEPSMHPTALQNVDSTETIDLRNGLAQHVGELEGRLRKIHGVLNIIGWGTFLPAGVIIARYFPYPLTLGSYRYHLHVGCQIIGYILGVTGWSVGLWLGQASKHYSFKIHRLFATFIFTFTTLQMLALHLKPRKTDEYRKYWNMYHHFLGYALLAVISVNIFHGIDILRPDHSWKWAYVGILGVFAVIAIALEIYTWAKFLTEDKKSKTVKPGSGSGSGSGGTAATETQTTTS</sequence>
<dbReference type="EMBL" id="CM009296">
    <property type="protein sequence ID" value="PNT26725.1"/>
    <property type="molecule type" value="Genomic_DNA"/>
</dbReference>
<feature type="transmembrane region" description="Helical" evidence="11">
    <location>
        <begin position="289"/>
        <end position="308"/>
    </location>
</feature>
<keyword evidence="7 8" id="KW-0472">Membrane</keyword>
<reference evidence="15 16" key="1">
    <citation type="journal article" date="2006" name="Science">
        <title>The genome of black cottonwood, Populus trichocarpa (Torr. &amp; Gray).</title>
        <authorList>
            <person name="Tuskan G.A."/>
            <person name="Difazio S."/>
            <person name="Jansson S."/>
            <person name="Bohlmann J."/>
            <person name="Grigoriev I."/>
            <person name="Hellsten U."/>
            <person name="Putnam N."/>
            <person name="Ralph S."/>
            <person name="Rombauts S."/>
            <person name="Salamov A."/>
            <person name="Schein J."/>
            <person name="Sterck L."/>
            <person name="Aerts A."/>
            <person name="Bhalerao R.R."/>
            <person name="Bhalerao R.P."/>
            <person name="Blaudez D."/>
            <person name="Boerjan W."/>
            <person name="Brun A."/>
            <person name="Brunner A."/>
            <person name="Busov V."/>
            <person name="Campbell M."/>
            <person name="Carlson J."/>
            <person name="Chalot M."/>
            <person name="Chapman J."/>
            <person name="Chen G.L."/>
            <person name="Cooper D."/>
            <person name="Coutinho P.M."/>
            <person name="Couturier J."/>
            <person name="Covert S."/>
            <person name="Cronk Q."/>
            <person name="Cunningham R."/>
            <person name="Davis J."/>
            <person name="Degroeve S."/>
            <person name="Dejardin A."/>
            <person name="Depamphilis C."/>
            <person name="Detter J."/>
            <person name="Dirks B."/>
            <person name="Dubchak I."/>
            <person name="Duplessis S."/>
            <person name="Ehlting J."/>
            <person name="Ellis B."/>
            <person name="Gendler K."/>
            <person name="Goodstein D."/>
            <person name="Gribskov M."/>
            <person name="Grimwood J."/>
            <person name="Groover A."/>
            <person name="Gunter L."/>
            <person name="Hamberger B."/>
            <person name="Heinze B."/>
            <person name="Helariutta Y."/>
            <person name="Henrissat B."/>
            <person name="Holligan D."/>
            <person name="Holt R."/>
            <person name="Huang W."/>
            <person name="Islam-Faridi N."/>
            <person name="Jones S."/>
            <person name="Jones-Rhoades M."/>
            <person name="Jorgensen R."/>
            <person name="Joshi C."/>
            <person name="Kangasjarvi J."/>
            <person name="Karlsson J."/>
            <person name="Kelleher C."/>
            <person name="Kirkpatrick R."/>
            <person name="Kirst M."/>
            <person name="Kohler A."/>
            <person name="Kalluri U."/>
            <person name="Larimer F."/>
            <person name="Leebens-Mack J."/>
            <person name="Leple J.C."/>
            <person name="Locascio P."/>
            <person name="Lou Y."/>
            <person name="Lucas S."/>
            <person name="Martin F."/>
            <person name="Montanini B."/>
            <person name="Napoli C."/>
            <person name="Nelson D.R."/>
            <person name="Nelson C."/>
            <person name="Nieminen K."/>
            <person name="Nilsson O."/>
            <person name="Pereda V."/>
            <person name="Peter G."/>
            <person name="Philippe R."/>
            <person name="Pilate G."/>
            <person name="Poliakov A."/>
            <person name="Razumovskaya J."/>
            <person name="Richardson P."/>
            <person name="Rinaldi C."/>
            <person name="Ritland K."/>
            <person name="Rouze P."/>
            <person name="Ryaboy D."/>
            <person name="Schmutz J."/>
            <person name="Schrader J."/>
            <person name="Segerman B."/>
            <person name="Shin H."/>
            <person name="Siddiqui A."/>
            <person name="Sterky F."/>
            <person name="Terry A."/>
            <person name="Tsai C.J."/>
            <person name="Uberbacher E."/>
            <person name="Unneberg P."/>
            <person name="Vahala J."/>
            <person name="Wall K."/>
            <person name="Wessler S."/>
            <person name="Yang G."/>
            <person name="Yin T."/>
            <person name="Douglas C."/>
            <person name="Marra M."/>
            <person name="Sandberg G."/>
            <person name="Van de Peer Y."/>
            <person name="Rokhsar D."/>
        </authorList>
    </citation>
    <scope>NUCLEOTIDE SEQUENCE [LARGE SCALE GENOMIC DNA]</scope>
    <source>
        <strain evidence="16">cv. Nisqually</strain>
    </source>
</reference>
<keyword evidence="5 8" id="KW-0249">Electron transport</keyword>
<feature type="binding site" description="axial binding residue" evidence="9">
    <location>
        <position position="290"/>
    </location>
    <ligand>
        <name>heme b</name>
        <dbReference type="ChEBI" id="CHEBI:60344"/>
        <label>1</label>
    </ligand>
    <ligandPart>
        <name>Fe</name>
        <dbReference type="ChEBI" id="CHEBI:18248"/>
    </ligandPart>
</feature>
<dbReference type="CDD" id="cd09629">
    <property type="entry name" value="DOMON_CIL1_like"/>
    <property type="match status" value="1"/>
</dbReference>
<keyword evidence="9" id="KW-0479">Metal-binding</keyword>
<feature type="transmembrane region" description="Helical" evidence="11">
    <location>
        <begin position="226"/>
        <end position="244"/>
    </location>
</feature>
<keyword evidence="6 11" id="KW-1133">Transmembrane helix</keyword>
<feature type="signal peptide" evidence="12">
    <location>
        <begin position="1"/>
        <end position="25"/>
    </location>
</feature>
<dbReference type="OrthoDB" id="19261at2759"/>
<dbReference type="PROSITE" id="PS50939">
    <property type="entry name" value="CYTOCHROME_B561"/>
    <property type="match status" value="1"/>
</dbReference>
<evidence type="ECO:0000256" key="9">
    <source>
        <dbReference type="PIRSR" id="PIRSR037471-1"/>
    </source>
</evidence>
<feature type="binding site" description="axial binding residue" evidence="9">
    <location>
        <position position="221"/>
    </location>
    <ligand>
        <name>heme b</name>
        <dbReference type="ChEBI" id="CHEBI:60344"/>
        <label>1</label>
    </ligand>
    <ligandPart>
        <name>Fe</name>
        <dbReference type="ChEBI" id="CHEBI:18248"/>
    </ligandPart>
</feature>
<dbReference type="PANTHER" id="PTHR23130:SF175">
    <property type="entry name" value="CYTOCHROME B561 AND DOMON DOMAIN-CONTAINING PROTEIN"/>
    <property type="match status" value="1"/>
</dbReference>
<evidence type="ECO:0000256" key="11">
    <source>
        <dbReference type="SAM" id="Phobius"/>
    </source>
</evidence>
<keyword evidence="3 11" id="KW-0812">Transmembrane</keyword>
<evidence type="ECO:0000256" key="6">
    <source>
        <dbReference type="ARBA" id="ARBA00022989"/>
    </source>
</evidence>
<feature type="compositionally biased region" description="Low complexity" evidence="10">
    <location>
        <begin position="403"/>
        <end position="413"/>
    </location>
</feature>
<evidence type="ECO:0000259" key="14">
    <source>
        <dbReference type="PROSITE" id="PS50939"/>
    </source>
</evidence>
<dbReference type="GO" id="GO:0016020">
    <property type="term" value="C:membrane"/>
    <property type="evidence" value="ECO:0007669"/>
    <property type="project" value="UniProtKB-SubCell"/>
</dbReference>
<dbReference type="SMART" id="SM00665">
    <property type="entry name" value="B561"/>
    <property type="match status" value="1"/>
</dbReference>
<dbReference type="Gramene" id="Potri.007G024700.1.v4.1">
    <property type="protein sequence ID" value="Potri.007G024700.1.v4.1"/>
    <property type="gene ID" value="Potri.007G024700.v4.1"/>
</dbReference>
<evidence type="ECO:0000256" key="8">
    <source>
        <dbReference type="PIRNR" id="PIRNR037471"/>
    </source>
</evidence>
<evidence type="ECO:0000256" key="3">
    <source>
        <dbReference type="ARBA" id="ARBA00022692"/>
    </source>
</evidence>
<dbReference type="Proteomes" id="UP000006729">
    <property type="component" value="Chromosome 7"/>
</dbReference>
<dbReference type="AlphaFoldDB" id="B9HF06"/>
<dbReference type="PROSITE" id="PS50836">
    <property type="entry name" value="DOMON"/>
    <property type="match status" value="1"/>
</dbReference>
<evidence type="ECO:0000313" key="16">
    <source>
        <dbReference type="Proteomes" id="UP000006729"/>
    </source>
</evidence>
<evidence type="ECO:0000256" key="1">
    <source>
        <dbReference type="ARBA" id="ARBA00004370"/>
    </source>
</evidence>
<feature type="region of interest" description="Disordered" evidence="10">
    <location>
        <begin position="386"/>
        <end position="413"/>
    </location>
</feature>
<feature type="transmembrane region" description="Helical" evidence="11">
    <location>
        <begin position="256"/>
        <end position="277"/>
    </location>
</feature>